<feature type="transmembrane region" description="Helical" evidence="1">
    <location>
        <begin position="39"/>
        <end position="59"/>
    </location>
</feature>
<accession>A0A2T1DIY8</accession>
<dbReference type="Proteomes" id="UP000238634">
    <property type="component" value="Unassembled WGS sequence"/>
</dbReference>
<feature type="transmembrane region" description="Helical" evidence="1">
    <location>
        <begin position="12"/>
        <end position="33"/>
    </location>
</feature>
<reference evidence="2 3" key="1">
    <citation type="submission" date="2018-02" db="EMBL/GenBank/DDBJ databases">
        <authorList>
            <person name="Cohen D.B."/>
            <person name="Kent A.D."/>
        </authorList>
    </citation>
    <scope>NUCLEOTIDE SEQUENCE [LARGE SCALE GENOMIC DNA]</scope>
    <source>
        <strain evidence="2 3">ULC007</strain>
    </source>
</reference>
<dbReference type="EMBL" id="PVWG01000006">
    <property type="protein sequence ID" value="PSB20401.1"/>
    <property type="molecule type" value="Genomic_DNA"/>
</dbReference>
<evidence type="ECO:0000313" key="2">
    <source>
        <dbReference type="EMBL" id="PSB20401.1"/>
    </source>
</evidence>
<evidence type="ECO:0000313" key="3">
    <source>
        <dbReference type="Proteomes" id="UP000238634"/>
    </source>
</evidence>
<evidence type="ECO:0000256" key="1">
    <source>
        <dbReference type="SAM" id="Phobius"/>
    </source>
</evidence>
<gene>
    <name evidence="2" type="ORF">C7B65_08155</name>
</gene>
<feature type="transmembrane region" description="Helical" evidence="1">
    <location>
        <begin position="93"/>
        <end position="111"/>
    </location>
</feature>
<name>A0A2T1DIY8_9CYAN</name>
<keyword evidence="1" id="KW-1133">Transmembrane helix</keyword>
<proteinExistence type="predicted"/>
<dbReference type="AlphaFoldDB" id="A0A2T1DIY8"/>
<keyword evidence="3" id="KW-1185">Reference proteome</keyword>
<protein>
    <submittedName>
        <fullName evidence="2">Uncharacterized protein</fullName>
    </submittedName>
</protein>
<dbReference type="STRING" id="1920490.GCA_001895925_04209"/>
<keyword evidence="1" id="KW-0812">Transmembrane</keyword>
<keyword evidence="1" id="KW-0472">Membrane</keyword>
<comment type="caution">
    <text evidence="2">The sequence shown here is derived from an EMBL/GenBank/DDBJ whole genome shotgun (WGS) entry which is preliminary data.</text>
</comment>
<reference evidence="2 3" key="2">
    <citation type="submission" date="2018-03" db="EMBL/GenBank/DDBJ databases">
        <title>The ancient ancestry and fast evolution of plastids.</title>
        <authorList>
            <person name="Moore K.R."/>
            <person name="Magnabosco C."/>
            <person name="Momper L."/>
            <person name="Gold D.A."/>
            <person name="Bosak T."/>
            <person name="Fournier G.P."/>
        </authorList>
    </citation>
    <scope>NUCLEOTIDE SEQUENCE [LARGE SCALE GENOMIC DNA]</scope>
    <source>
        <strain evidence="2 3">ULC007</strain>
    </source>
</reference>
<organism evidence="2 3">
    <name type="scientific">Phormidesmis priestleyi ULC007</name>
    <dbReference type="NCBI Taxonomy" id="1920490"/>
    <lineage>
        <taxon>Bacteria</taxon>
        <taxon>Bacillati</taxon>
        <taxon>Cyanobacteriota</taxon>
        <taxon>Cyanophyceae</taxon>
        <taxon>Leptolyngbyales</taxon>
        <taxon>Leptolyngbyaceae</taxon>
        <taxon>Phormidesmis</taxon>
    </lineage>
</organism>
<dbReference type="OrthoDB" id="573857at2"/>
<sequence length="115" mass="13710">MENKTKLMLIKVIHTLIWVFFNFVIFYMLYAAIANKLDHWLWIGYGFVFLEGLILLTFNSHCPLNLLARKYSNSTKDNFDIYLPSWLAKYTKLIYTTIFAIVFIITIYQVLNQQK</sequence>
<dbReference type="RefSeq" id="WP_073070318.1">
    <property type="nucleotide sequence ID" value="NZ_MPPI01000006.1"/>
</dbReference>